<dbReference type="EMBL" id="JBHGVX010000008">
    <property type="protein sequence ID" value="KAL1793129.1"/>
    <property type="molecule type" value="Genomic_DNA"/>
</dbReference>
<accession>A0ABR3UBW3</accession>
<protein>
    <submittedName>
        <fullName evidence="2">Uncharacterized protein</fullName>
    </submittedName>
</protein>
<feature type="transmembrane region" description="Helical" evidence="1">
    <location>
        <begin position="21"/>
        <end position="39"/>
    </location>
</feature>
<dbReference type="GeneID" id="96088433"/>
<name>A0ABR3UBW3_9PLEO</name>
<dbReference type="RefSeq" id="XP_069303713.1">
    <property type="nucleotide sequence ID" value="XM_069454248.1"/>
</dbReference>
<organism evidence="2 3">
    <name type="scientific">Alternaria dauci</name>
    <dbReference type="NCBI Taxonomy" id="48095"/>
    <lineage>
        <taxon>Eukaryota</taxon>
        <taxon>Fungi</taxon>
        <taxon>Dikarya</taxon>
        <taxon>Ascomycota</taxon>
        <taxon>Pezizomycotina</taxon>
        <taxon>Dothideomycetes</taxon>
        <taxon>Pleosporomycetidae</taxon>
        <taxon>Pleosporales</taxon>
        <taxon>Pleosporineae</taxon>
        <taxon>Pleosporaceae</taxon>
        <taxon>Alternaria</taxon>
        <taxon>Alternaria sect. Porri</taxon>
    </lineage>
</organism>
<keyword evidence="1" id="KW-1133">Transmembrane helix</keyword>
<reference evidence="2 3" key="1">
    <citation type="submission" date="2024-09" db="EMBL/GenBank/DDBJ databases">
        <title>T2T genomes of carrot and Alternaria dauci and their utility for understanding host-pathogen interaction during carrot leaf blight disease.</title>
        <authorList>
            <person name="Liu W."/>
            <person name="Xu S."/>
            <person name="Ou C."/>
            <person name="Liu X."/>
            <person name="Zhuang F."/>
            <person name="Deng X.W."/>
        </authorList>
    </citation>
    <scope>NUCLEOTIDE SEQUENCE [LARGE SCALE GENOMIC DNA]</scope>
    <source>
        <strain evidence="2 3">A2016</strain>
    </source>
</reference>
<feature type="transmembrane region" description="Helical" evidence="1">
    <location>
        <begin position="59"/>
        <end position="79"/>
    </location>
</feature>
<dbReference type="Proteomes" id="UP001578633">
    <property type="component" value="Chromosome 8"/>
</dbReference>
<sequence length="102" mass="11178">MALRNLNNTYTPPSTPHLKPIIICGIVMALCAAPTPAMFRPDNVDSPLPENAATAGRWIQSGLFYFIYGGHAVETVMFMKRLSQHGVGFMSAAWWKVVGKQA</sequence>
<keyword evidence="1" id="KW-0472">Membrane</keyword>
<proteinExistence type="predicted"/>
<comment type="caution">
    <text evidence="2">The sequence shown here is derived from an EMBL/GenBank/DDBJ whole genome shotgun (WGS) entry which is preliminary data.</text>
</comment>
<keyword evidence="1" id="KW-0812">Transmembrane</keyword>
<evidence type="ECO:0000313" key="3">
    <source>
        <dbReference type="Proteomes" id="UP001578633"/>
    </source>
</evidence>
<keyword evidence="3" id="KW-1185">Reference proteome</keyword>
<evidence type="ECO:0000313" key="2">
    <source>
        <dbReference type="EMBL" id="KAL1793129.1"/>
    </source>
</evidence>
<evidence type="ECO:0000256" key="1">
    <source>
        <dbReference type="SAM" id="Phobius"/>
    </source>
</evidence>
<gene>
    <name evidence="2" type="ORF">ACET3X_008111</name>
</gene>